<keyword evidence="5" id="KW-1185">Reference proteome</keyword>
<evidence type="ECO:0000313" key="4">
    <source>
        <dbReference type="EMBL" id="PGH04855.1"/>
    </source>
</evidence>
<sequence length="722" mass="79119">MASLHSTLQTLGPIHFNDLPSDPETLNSYIRALLDKARLLVESVPPFTTPPTSLTSNTTNSASSSSSKVSHSSSASSHAYAEFVSLQKEWGKPVNKVSNAKDNPLRIPVYKLSAKDGKGAWFARRSTHAGLPFDTWRSKLQGEFEESLRRRRRSREDKLKSENNIRGLGCEDKLERIEIQGVENEREIGAIEVYFLSARFPGPATPRDFVTLLITSDMLHDRGPGGEEEGDSSSAGAPRSYMIVSKPCEHPDAPPRQGYIRGQYESIEFIRELQSPEPSAQDGNSLESEASGENAVEWIMITRSDPGGSVPRWMVERGTPPSIVCDAGKFMHWARQEDRNLEGVKMDPGHSDKEPLVENASDAVSVSDGTGRHQIDRDARRRDIAMPDRELLRDGKPRPDEEVYSNPSFGSDESKFAELLERRGLVSSVASLVAVGLEKYAADAIRYYIPGLVTLNVAGQGTPAEDEGNDRISISSDGTFASANSQIEPSPQEVNGSAAEAAAAAAATSMNQPAPEDGLSTEFALNSRSAPNSVDSSTTTSSAPSINDIATDEPLLTSHNKRLAKLRVRKHEAEQNLAAAHTEPVVLQEQENQASDTATAEPKCRLLRASSDATSSSSSSIKARNLLKRAASVSRHELKLLSQIRKIEAQEEKTLGKIEARRRKEMEKDDKAKEKTEIERLKSEVDRLKGEVGELKGERQKWVDLVGCLQKENTRLVAEMDG</sequence>
<evidence type="ECO:0000313" key="5">
    <source>
        <dbReference type="Proteomes" id="UP000224634"/>
    </source>
</evidence>
<organism evidence="4 5">
    <name type="scientific">Polytolypa hystricis (strain UAMH7299)</name>
    <dbReference type="NCBI Taxonomy" id="1447883"/>
    <lineage>
        <taxon>Eukaryota</taxon>
        <taxon>Fungi</taxon>
        <taxon>Dikarya</taxon>
        <taxon>Ascomycota</taxon>
        <taxon>Pezizomycotina</taxon>
        <taxon>Eurotiomycetes</taxon>
        <taxon>Eurotiomycetidae</taxon>
        <taxon>Onygenales</taxon>
        <taxon>Onygenales incertae sedis</taxon>
        <taxon>Polytolypa</taxon>
    </lineage>
</organism>
<comment type="caution">
    <text evidence="4">The sequence shown here is derived from an EMBL/GenBank/DDBJ whole genome shotgun (WGS) entry which is preliminary data.</text>
</comment>
<dbReference type="Gene3D" id="3.30.530.20">
    <property type="match status" value="1"/>
</dbReference>
<feature type="region of interest" description="Disordered" evidence="2">
    <location>
        <begin position="220"/>
        <end position="239"/>
    </location>
</feature>
<evidence type="ECO:0000259" key="3">
    <source>
        <dbReference type="Pfam" id="PF11274"/>
    </source>
</evidence>
<feature type="coiled-coil region" evidence="1">
    <location>
        <begin position="664"/>
        <end position="698"/>
    </location>
</feature>
<dbReference type="STRING" id="1447883.A0A2B7X7B0"/>
<reference evidence="4 5" key="1">
    <citation type="submission" date="2017-10" db="EMBL/GenBank/DDBJ databases">
        <title>Comparative genomics in systemic dimorphic fungi from Ajellomycetaceae.</title>
        <authorList>
            <person name="Munoz J.F."/>
            <person name="Mcewen J.G."/>
            <person name="Clay O.K."/>
            <person name="Cuomo C.A."/>
        </authorList>
    </citation>
    <scope>NUCLEOTIDE SEQUENCE [LARGE SCALE GENOMIC DNA]</scope>
    <source>
        <strain evidence="4 5">UAMH7299</strain>
    </source>
</reference>
<feature type="compositionally biased region" description="Basic and acidic residues" evidence="2">
    <location>
        <begin position="379"/>
        <end position="401"/>
    </location>
</feature>
<evidence type="ECO:0000256" key="1">
    <source>
        <dbReference type="SAM" id="Coils"/>
    </source>
</evidence>
<feature type="compositionally biased region" description="Polar residues" evidence="2">
    <location>
        <begin position="523"/>
        <end position="545"/>
    </location>
</feature>
<evidence type="ECO:0000256" key="2">
    <source>
        <dbReference type="SAM" id="MobiDB-lite"/>
    </source>
</evidence>
<dbReference type="SUPFAM" id="SSF55961">
    <property type="entry name" value="Bet v1-like"/>
    <property type="match status" value="1"/>
</dbReference>
<dbReference type="PANTHER" id="PTHR40370">
    <property type="entry name" value="EXPRESSED PROTEIN"/>
    <property type="match status" value="1"/>
</dbReference>
<feature type="compositionally biased region" description="Low complexity" evidence="2">
    <location>
        <begin position="609"/>
        <end position="620"/>
    </location>
</feature>
<proteinExistence type="predicted"/>
<protein>
    <recommendedName>
        <fullName evidence="3">DUF3074 domain-containing protein</fullName>
    </recommendedName>
</protein>
<dbReference type="InterPro" id="IPR023393">
    <property type="entry name" value="START-like_dom_sf"/>
</dbReference>
<feature type="region of interest" description="Disordered" evidence="2">
    <location>
        <begin position="462"/>
        <end position="554"/>
    </location>
</feature>
<keyword evidence="1" id="KW-0175">Coiled coil</keyword>
<dbReference type="Proteomes" id="UP000224634">
    <property type="component" value="Unassembled WGS sequence"/>
</dbReference>
<name>A0A2B7X7B0_POLH7</name>
<dbReference type="AlphaFoldDB" id="A0A2B7X7B0"/>
<feature type="compositionally biased region" description="Polar residues" evidence="2">
    <location>
        <begin position="472"/>
        <end position="495"/>
    </location>
</feature>
<feature type="region of interest" description="Disordered" evidence="2">
    <location>
        <begin position="47"/>
        <end position="72"/>
    </location>
</feature>
<feature type="coiled-coil region" evidence="1">
    <location>
        <begin position="556"/>
        <end position="583"/>
    </location>
</feature>
<feature type="region of interest" description="Disordered" evidence="2">
    <location>
        <begin position="379"/>
        <end position="411"/>
    </location>
</feature>
<dbReference type="EMBL" id="PDNA01000195">
    <property type="protein sequence ID" value="PGH04855.1"/>
    <property type="molecule type" value="Genomic_DNA"/>
</dbReference>
<feature type="compositionally biased region" description="Polar residues" evidence="2">
    <location>
        <begin position="589"/>
        <end position="598"/>
    </location>
</feature>
<feature type="domain" description="DUF3074" evidence="3">
    <location>
        <begin position="121"/>
        <end position="334"/>
    </location>
</feature>
<dbReference type="InterPro" id="IPR024500">
    <property type="entry name" value="DUF3074"/>
</dbReference>
<accession>A0A2B7X7B0</accession>
<gene>
    <name evidence="4" type="ORF">AJ80_08464</name>
</gene>
<feature type="compositionally biased region" description="Low complexity" evidence="2">
    <location>
        <begin position="498"/>
        <end position="507"/>
    </location>
</feature>
<dbReference type="Pfam" id="PF11274">
    <property type="entry name" value="DUF3074"/>
    <property type="match status" value="1"/>
</dbReference>
<dbReference type="PANTHER" id="PTHR40370:SF1">
    <property type="entry name" value="DUF3074 DOMAIN-CONTAINING PROTEIN"/>
    <property type="match status" value="1"/>
</dbReference>
<dbReference type="OrthoDB" id="5403181at2759"/>
<feature type="region of interest" description="Disordered" evidence="2">
    <location>
        <begin position="588"/>
        <end position="622"/>
    </location>
</feature>